<evidence type="ECO:0000259" key="1">
    <source>
        <dbReference type="Pfam" id="PF12705"/>
    </source>
</evidence>
<dbReference type="NCBIfam" id="TIGR02786">
    <property type="entry name" value="addB_alphas"/>
    <property type="match status" value="1"/>
</dbReference>
<accession>A0A4R3J855</accession>
<proteinExistence type="predicted"/>
<keyword evidence="2" id="KW-0067">ATP-binding</keyword>
<evidence type="ECO:0000313" key="3">
    <source>
        <dbReference type="Proteomes" id="UP000295304"/>
    </source>
</evidence>
<dbReference type="InterPro" id="IPR027417">
    <property type="entry name" value="P-loop_NTPase"/>
</dbReference>
<dbReference type="Pfam" id="PF12705">
    <property type="entry name" value="PDDEXK_1"/>
    <property type="match status" value="1"/>
</dbReference>
<organism evidence="2 3">
    <name type="scientific">Varunaivibrio sulfuroxidans</name>
    <dbReference type="NCBI Taxonomy" id="1773489"/>
    <lineage>
        <taxon>Bacteria</taxon>
        <taxon>Pseudomonadati</taxon>
        <taxon>Pseudomonadota</taxon>
        <taxon>Alphaproteobacteria</taxon>
        <taxon>Rhodospirillales</taxon>
        <taxon>Magnetovibrionaceae</taxon>
        <taxon>Varunaivibrio</taxon>
    </lineage>
</organism>
<keyword evidence="3" id="KW-1185">Reference proteome</keyword>
<gene>
    <name evidence="2" type="ORF">EDD55_10751</name>
</gene>
<dbReference type="OrthoDB" id="9780606at2"/>
<dbReference type="InterPro" id="IPR014153">
    <property type="entry name" value="Ds_break_AddB"/>
</dbReference>
<dbReference type="GO" id="GO:0004386">
    <property type="term" value="F:helicase activity"/>
    <property type="evidence" value="ECO:0007669"/>
    <property type="project" value="UniProtKB-KW"/>
</dbReference>
<keyword evidence="2" id="KW-0547">Nucleotide-binding</keyword>
<dbReference type="EMBL" id="SLZW01000007">
    <property type="protein sequence ID" value="TCS61642.1"/>
    <property type="molecule type" value="Genomic_DNA"/>
</dbReference>
<reference evidence="2 3" key="1">
    <citation type="submission" date="2019-03" db="EMBL/GenBank/DDBJ databases">
        <title>Genomic Encyclopedia of Type Strains, Phase IV (KMG-IV): sequencing the most valuable type-strain genomes for metagenomic binning, comparative biology and taxonomic classification.</title>
        <authorList>
            <person name="Goeker M."/>
        </authorList>
    </citation>
    <scope>NUCLEOTIDE SEQUENCE [LARGE SCALE GENOMIC DNA]</scope>
    <source>
        <strain evidence="2 3">DSM 101688</strain>
    </source>
</reference>
<comment type="caution">
    <text evidence="2">The sequence shown here is derived from an EMBL/GenBank/DDBJ whole genome shotgun (WGS) entry which is preliminary data.</text>
</comment>
<keyword evidence="2" id="KW-0378">Hydrolase</keyword>
<name>A0A4R3J855_9PROT</name>
<dbReference type="InterPro" id="IPR038726">
    <property type="entry name" value="PDDEXK_AddAB-type"/>
</dbReference>
<evidence type="ECO:0000313" key="2">
    <source>
        <dbReference type="EMBL" id="TCS61642.1"/>
    </source>
</evidence>
<keyword evidence="2" id="KW-0347">Helicase</keyword>
<dbReference type="SUPFAM" id="SSF52540">
    <property type="entry name" value="P-loop containing nucleoside triphosphate hydrolases"/>
    <property type="match status" value="1"/>
</dbReference>
<dbReference type="AlphaFoldDB" id="A0A4R3J855"/>
<dbReference type="Proteomes" id="UP000295304">
    <property type="component" value="Unassembled WGS sequence"/>
</dbReference>
<protein>
    <submittedName>
        <fullName evidence="2">ATP-dependent helicase/nuclease subunit B</fullName>
    </submittedName>
</protein>
<sequence>MASIQTPPTPRLRVYTIAGHVSFVDALAQGLIARAEGGPLALGAYRILLPTRRSCRALGDAFLRQSGGAPTLLARMEPLGDVDEEEIQIETGAFGLDDGPDNEAPDGPDDLPPAIGTMRRTFLLADLIGARAHAEARALPPDQAVRLAGELSRFLDQVHTERRDLNDLKDLAPEAFAEHWQDTLRFLSILGDHWPAILAGEGALDPAMKRNLLLERRARLWAQSPPKYPVFAAGSTGSVPASADLLRVVAHLPDGGVVLPGLDTEASPDMWREIAAEPTHPQHAMAKLLEHIGISPAEVQPWGDDVAPPARIARMRLIHQCLSPASRLETWREAPPPPSEALDGVTRVDCPTSQIEATVIALIMRRTLNVPGRTAALVTADRSLARRVGAELSRWSIALDDSAGVPLNKTPPGSFLRLLCAMLDDAFSPVATLACLKHPLAALGMARRDFRARVRRLEIALLRGPRPAPGVAGLRAALTAYAHDVQARAHAGAHPQELGDLLDRLERVCAPLQSFFNHDAAGFDAFAHALVATAEGLAADAEHGGEDRLWAEEAGEALADFIGEARDAARGCMTIAPRHSAALLDVLMAEKVVRSRYPKHPRLSIWGPLEARLQRADVVIMGALNEGSWPPEVQPSPWMSRPMQRRFGLTLPERRVGLSAHDFAQALGAETVYITRSKRSGGAPTNPSRWLARITTFLDGHGMGAALTTARDGADWLGWAHALNAPRSQTPCSPPAPTPPVHTRPASLSVTRVETWIRDPYALYARHILRLKPLDPIDADPGAGDRGSVVHDILDRFVRHHPGALGPDALDRLLEIGRDRFAALIAYPGVRAFWWPRFERIADWFIAFERNRRARGVVTVACEVDGKLALPDPRGGNFILGARADRIDRIADGGLEIVDYKTGVVPSVKQVTSGLAPQLPLEAAIATAGGFAGVPKQAVSRLSYVKLSGGRVPGKDIPLKVDVDDLAADALSGLKRMIARYGDPRTPYLSRQRVMYEQRQGDFDHLARIAEWSVQEEGDQ</sequence>
<dbReference type="RefSeq" id="WP_132939358.1">
    <property type="nucleotide sequence ID" value="NZ_CP119676.1"/>
</dbReference>
<feature type="domain" description="PD-(D/E)XK endonuclease-like" evidence="1">
    <location>
        <begin position="747"/>
        <end position="970"/>
    </location>
</feature>